<keyword evidence="14" id="KW-0832">Ubl conjugation</keyword>
<evidence type="ECO:0000256" key="5">
    <source>
        <dbReference type="ARBA" id="ARBA00012102"/>
    </source>
</evidence>
<comment type="similarity">
    <text evidence="17">Belongs to the type II pantothenate kinase family.</text>
</comment>
<organism evidence="20 21">
    <name type="scientific">Bagarius yarrelli</name>
    <name type="common">Goonch</name>
    <name type="synonym">Bagrus yarrelli</name>
    <dbReference type="NCBI Taxonomy" id="175774"/>
    <lineage>
        <taxon>Eukaryota</taxon>
        <taxon>Metazoa</taxon>
        <taxon>Chordata</taxon>
        <taxon>Craniata</taxon>
        <taxon>Vertebrata</taxon>
        <taxon>Euteleostomi</taxon>
        <taxon>Actinopterygii</taxon>
        <taxon>Neopterygii</taxon>
        <taxon>Teleostei</taxon>
        <taxon>Ostariophysi</taxon>
        <taxon>Siluriformes</taxon>
        <taxon>Sisoridae</taxon>
        <taxon>Sisorinae</taxon>
        <taxon>Bagarius</taxon>
    </lineage>
</organism>
<evidence type="ECO:0000256" key="10">
    <source>
        <dbReference type="ARBA" id="ARBA00022679"/>
    </source>
</evidence>
<dbReference type="Gene3D" id="3.30.420.510">
    <property type="match status" value="1"/>
</dbReference>
<evidence type="ECO:0000256" key="15">
    <source>
        <dbReference type="ARBA" id="ARBA00022859"/>
    </source>
</evidence>
<comment type="subcellular location">
    <subcellularLocation>
        <location evidence="2">Cytoplasm</location>
    </subcellularLocation>
</comment>
<feature type="compositionally biased region" description="Polar residues" evidence="18">
    <location>
        <begin position="338"/>
        <end position="371"/>
    </location>
</feature>
<keyword evidence="11" id="KW-0547">Nucleotide-binding</keyword>
<keyword evidence="16" id="KW-0173">Coenzyme A biosynthesis</keyword>
<evidence type="ECO:0000256" key="4">
    <source>
        <dbReference type="ARBA" id="ARBA00011738"/>
    </source>
</evidence>
<gene>
    <name evidence="20" type="ORF">Baya_13469</name>
</gene>
<evidence type="ECO:0000256" key="3">
    <source>
        <dbReference type="ARBA" id="ARBA00005225"/>
    </source>
</evidence>
<sequence>MAFAADKLFNEVIRKEMAVLASKVKVRDIVAYLPCLTITDREEIEAKREIAGNYCAIMVLLDNLRRRENWPEQFITALQQIEQPELSSLISDAYNRIRGIHAAPPPAPAPAPAAAPPTPAPCSATVSAHAAASAPFIPASSPAEPSATIAAQAVASAPSIPAPSPAEPSATVTTATIHKIPCSTLPQLTPLVQTSAQSSTSSPMNSALSSNPNKAAPDSAGGYAGDPAQVAPVHTPPKSTEPVSAPTFTPFVRQSEVSVDARETPMLGISDSLTNAAISGSSSLGPTVPTNPTSYKVNQPANTSQSSALTQKVPKAASFSVKHPVQDTNPPGTGLARDSQNNTTMNQSQEPSQRTAQAPPSASSGAFANENQENFSKPGVLREEEPVSFISDPSLQISNMTADSSFIQSARPQAVPSRGEEPVQSLGHVSVHVGSVQNFTPSAFENGFPEVGNSSYSHQPVEDCYESLQTGRHVVQFSENPSLPNLSGQPLSVVSQTTDLSLRSAAESHVRLIKSGRTSVMELNGYISDSEVKDEEITETPPPRNRTEVPDSCDATAVQERSPAGGSAYRERRVSNASSGRQRIDSLKKNRPPFPWFGMDIGGTLVKLVYFEPKDITAEEEQEEVESLKSIRHYLMSQTAYGKTGIRDVHLELPNLTLWGRRGSLHFIRFPTQDLPVFLQMARDKHFSSLHTILCATGGGAYKFEADFRTMADLQLLKLDELDCLIKGILYIDSVISSGPAECYYYENPTDPEHCEQKPYNLENPYPLLLVNIGSGVSILAVHSKDNYRRVTGTSFGSMMSKEKRDSVSKEDLARATLVTITNNIGSITRLCAQNEGIDRVVFVGNFLRVNILSMKLLAYAMNYWSKGQLKALFLRHEGYFGAVGALLELNSP</sequence>
<dbReference type="EMBL" id="VCAZ01000133">
    <property type="protein sequence ID" value="TSW48770.1"/>
    <property type="molecule type" value="Genomic_DNA"/>
</dbReference>
<comment type="catalytic activity">
    <reaction evidence="1">
        <text>(R)-pantothenate + ATP = (R)-4'-phosphopantothenate + ADP + H(+)</text>
        <dbReference type="Rhea" id="RHEA:16373"/>
        <dbReference type="ChEBI" id="CHEBI:10986"/>
        <dbReference type="ChEBI" id="CHEBI:15378"/>
        <dbReference type="ChEBI" id="CHEBI:29032"/>
        <dbReference type="ChEBI" id="CHEBI:30616"/>
        <dbReference type="ChEBI" id="CHEBI:456216"/>
        <dbReference type="EC" id="2.7.1.33"/>
    </reaction>
</comment>
<dbReference type="Gene3D" id="3.30.420.40">
    <property type="match status" value="2"/>
</dbReference>
<evidence type="ECO:0000256" key="8">
    <source>
        <dbReference type="ARBA" id="ARBA00022553"/>
    </source>
</evidence>
<feature type="compositionally biased region" description="Polar residues" evidence="18">
    <location>
        <begin position="193"/>
        <end position="213"/>
    </location>
</feature>
<dbReference type="GO" id="GO:0045087">
    <property type="term" value="P:innate immune response"/>
    <property type="evidence" value="ECO:0007669"/>
    <property type="project" value="UniProtKB-KW"/>
</dbReference>
<evidence type="ECO:0000256" key="6">
    <source>
        <dbReference type="ARBA" id="ARBA00022490"/>
    </source>
</evidence>
<dbReference type="GO" id="GO:0005634">
    <property type="term" value="C:nucleus"/>
    <property type="evidence" value="ECO:0007669"/>
    <property type="project" value="TreeGrafter"/>
</dbReference>
<proteinExistence type="inferred from homology"/>
<keyword evidence="10" id="KW-0808">Transferase</keyword>
<feature type="compositionally biased region" description="Polar residues" evidence="18">
    <location>
        <begin position="280"/>
        <end position="310"/>
    </location>
</feature>
<dbReference type="Pfam" id="PF16739">
    <property type="entry name" value="CARD_2"/>
    <property type="match status" value="1"/>
</dbReference>
<reference evidence="20 21" key="1">
    <citation type="journal article" date="2019" name="Genome Biol. Evol.">
        <title>Whole-Genome Sequencing of the Giant Devil Catfish, Bagarius yarrelli.</title>
        <authorList>
            <person name="Jiang W."/>
            <person name="Lv Y."/>
            <person name="Cheng L."/>
            <person name="Yang K."/>
            <person name="Chao B."/>
            <person name="Wang X."/>
            <person name="Li Y."/>
            <person name="Pan X."/>
            <person name="You X."/>
            <person name="Zhang Y."/>
            <person name="Yang J."/>
            <person name="Li J."/>
            <person name="Zhang X."/>
            <person name="Liu S."/>
            <person name="Sun C."/>
            <person name="Yang J."/>
            <person name="Shi Q."/>
        </authorList>
    </citation>
    <scope>NUCLEOTIDE SEQUENCE [LARGE SCALE GENOMIC DNA]</scope>
    <source>
        <strain evidence="20">JWS20170419001</strain>
        <tissue evidence="20">Muscle</tissue>
    </source>
</reference>
<keyword evidence="21" id="KW-1185">Reference proteome</keyword>
<evidence type="ECO:0000256" key="2">
    <source>
        <dbReference type="ARBA" id="ARBA00004496"/>
    </source>
</evidence>
<evidence type="ECO:0000256" key="9">
    <source>
        <dbReference type="ARBA" id="ARBA00022588"/>
    </source>
</evidence>
<feature type="region of interest" description="Disordered" evidence="18">
    <location>
        <begin position="532"/>
        <end position="587"/>
    </location>
</feature>
<evidence type="ECO:0000256" key="13">
    <source>
        <dbReference type="ARBA" id="ARBA00022840"/>
    </source>
</evidence>
<evidence type="ECO:0000256" key="16">
    <source>
        <dbReference type="ARBA" id="ARBA00022993"/>
    </source>
</evidence>
<keyword evidence="12 20" id="KW-0418">Kinase</keyword>
<keyword evidence="15" id="KW-0391">Immunity</keyword>
<dbReference type="InterPro" id="IPR004567">
    <property type="entry name" value="Type_II_PanK"/>
</dbReference>
<dbReference type="AlphaFoldDB" id="A0A556V6G7"/>
<keyword evidence="13" id="KW-0067">ATP-binding</keyword>
<comment type="subunit">
    <text evidence="4">Homodimer.</text>
</comment>
<comment type="caution">
    <text evidence="20">The sequence shown here is derived from an EMBL/GenBank/DDBJ whole genome shotgun (WGS) entry which is preliminary data.</text>
</comment>
<dbReference type="InterPro" id="IPR043129">
    <property type="entry name" value="ATPase_NBD"/>
</dbReference>
<dbReference type="EC" id="2.7.1.33" evidence="5"/>
<keyword evidence="8" id="KW-0597">Phosphoprotein</keyword>
<dbReference type="OrthoDB" id="275583at2759"/>
<dbReference type="PANTHER" id="PTHR12280:SF25">
    <property type="entry name" value="PANTOTHENATE KINASE 2, MITOCHONDRIAL"/>
    <property type="match status" value="1"/>
</dbReference>
<evidence type="ECO:0000256" key="11">
    <source>
        <dbReference type="ARBA" id="ARBA00022741"/>
    </source>
</evidence>
<dbReference type="Pfam" id="PF03630">
    <property type="entry name" value="Fumble"/>
    <property type="match status" value="1"/>
</dbReference>
<dbReference type="SUPFAM" id="SSF53067">
    <property type="entry name" value="Actin-like ATPase domain"/>
    <property type="match status" value="2"/>
</dbReference>
<evidence type="ECO:0000259" key="19">
    <source>
        <dbReference type="Pfam" id="PF16739"/>
    </source>
</evidence>
<dbReference type="Gene3D" id="1.10.533.10">
    <property type="entry name" value="Death Domain, Fas"/>
    <property type="match status" value="1"/>
</dbReference>
<comment type="pathway">
    <text evidence="3">Cofactor biosynthesis; coenzyme A biosynthesis; CoA from (R)-pantothenate: step 1/5.</text>
</comment>
<protein>
    <recommendedName>
        <fullName evidence="5">pantothenate kinase</fullName>
        <ecNumber evidence="5">2.7.1.33</ecNumber>
    </recommendedName>
</protein>
<keyword evidence="9" id="KW-0399">Innate immunity</keyword>
<feature type="region of interest" description="Disordered" evidence="18">
    <location>
        <begin position="101"/>
        <end position="124"/>
    </location>
</feature>
<feature type="domain" description="Caspase recruitment" evidence="19">
    <location>
        <begin position="7"/>
        <end position="91"/>
    </location>
</feature>
<accession>A0A556V6G7</accession>
<evidence type="ECO:0000256" key="18">
    <source>
        <dbReference type="SAM" id="MobiDB-lite"/>
    </source>
</evidence>
<keyword evidence="6" id="KW-0963">Cytoplasm</keyword>
<feature type="region of interest" description="Disordered" evidence="18">
    <location>
        <begin position="280"/>
        <end position="371"/>
    </location>
</feature>
<evidence type="ECO:0000256" key="7">
    <source>
        <dbReference type="ARBA" id="ARBA00022499"/>
    </source>
</evidence>
<dbReference type="GO" id="GO:0005524">
    <property type="term" value="F:ATP binding"/>
    <property type="evidence" value="ECO:0007669"/>
    <property type="project" value="UniProtKB-KW"/>
</dbReference>
<dbReference type="InterPro" id="IPR031964">
    <property type="entry name" value="CARD_dom"/>
</dbReference>
<evidence type="ECO:0000256" key="1">
    <source>
        <dbReference type="ARBA" id="ARBA00001206"/>
    </source>
</evidence>
<evidence type="ECO:0000313" key="20">
    <source>
        <dbReference type="EMBL" id="TSW48770.1"/>
    </source>
</evidence>
<dbReference type="InterPro" id="IPR011029">
    <property type="entry name" value="DEATH-like_dom_sf"/>
</dbReference>
<dbReference type="GO" id="GO:0015937">
    <property type="term" value="P:coenzyme A biosynthetic process"/>
    <property type="evidence" value="ECO:0007669"/>
    <property type="project" value="UniProtKB-KW"/>
</dbReference>
<dbReference type="GO" id="GO:0004594">
    <property type="term" value="F:pantothenate kinase activity"/>
    <property type="evidence" value="ECO:0007669"/>
    <property type="project" value="UniProtKB-EC"/>
</dbReference>
<dbReference type="SUPFAM" id="SSF47986">
    <property type="entry name" value="DEATH domain"/>
    <property type="match status" value="1"/>
</dbReference>
<feature type="region of interest" description="Disordered" evidence="18">
    <location>
        <begin position="193"/>
        <end position="248"/>
    </location>
</feature>
<dbReference type="PANTHER" id="PTHR12280">
    <property type="entry name" value="PANTOTHENATE KINASE"/>
    <property type="match status" value="1"/>
</dbReference>
<evidence type="ECO:0000313" key="21">
    <source>
        <dbReference type="Proteomes" id="UP000319801"/>
    </source>
</evidence>
<dbReference type="Proteomes" id="UP000319801">
    <property type="component" value="Unassembled WGS sequence"/>
</dbReference>
<feature type="compositionally biased region" description="Pro residues" evidence="18">
    <location>
        <begin position="103"/>
        <end position="120"/>
    </location>
</feature>
<keyword evidence="7" id="KW-1017">Isopeptide bond</keyword>
<evidence type="ECO:0000256" key="12">
    <source>
        <dbReference type="ARBA" id="ARBA00022777"/>
    </source>
</evidence>
<evidence type="ECO:0000256" key="17">
    <source>
        <dbReference type="ARBA" id="ARBA00060870"/>
    </source>
</evidence>
<dbReference type="GO" id="GO:0005829">
    <property type="term" value="C:cytosol"/>
    <property type="evidence" value="ECO:0007669"/>
    <property type="project" value="TreeGrafter"/>
</dbReference>
<name>A0A556V6G7_BAGYA</name>
<dbReference type="FunFam" id="3.30.420.510:FF:000001">
    <property type="entry name" value="pantothenate kinase 2, mitochondrial"/>
    <property type="match status" value="1"/>
</dbReference>
<evidence type="ECO:0000256" key="14">
    <source>
        <dbReference type="ARBA" id="ARBA00022843"/>
    </source>
</evidence>